<dbReference type="GO" id="GO:0017136">
    <property type="term" value="F:histone deacetylase activity, NAD-dependent"/>
    <property type="evidence" value="ECO:0007669"/>
    <property type="project" value="TreeGrafter"/>
</dbReference>
<comment type="similarity">
    <text evidence="2">Belongs to the sirtuin family. Class I subfamily.</text>
</comment>
<dbReference type="Gene3D" id="3.30.1600.10">
    <property type="entry name" value="SIR2/SIRT2 'Small Domain"/>
    <property type="match status" value="1"/>
</dbReference>
<dbReference type="VEuPathDB" id="FungiDB:PSTT_15075"/>
<dbReference type="AlphaFoldDB" id="A0A2S4UJI9"/>
<feature type="compositionally biased region" description="Polar residues" evidence="6">
    <location>
        <begin position="213"/>
        <end position="252"/>
    </location>
</feature>
<sequence length="627" mass="67988">MCPTTQLVVLPGTRQTALGPIPSFVKPVSDTPEPDLQRAIKAVLNAKRVAVVVGAGISTSANIPDFRSSTGLFASLKARFPNAKLTSGRDLFDVNAWKDPDTLSLHFGMLAELHKMCGAAQPTAFHQFLKRLDDDGKLSRVYTQNIDGLEEKAGLTYGIPSQDEIQSHSSSANRSRPTPPLTPSKQNLKRKRDQSSSDQHLPPTPRSTPPPSQNTDPEPSHSQSELDETCSSSQLSTVSTITCKPNSTQALQSKPKTRAASAAEAAEAPAPPRPTRAKPIDPFPRVIPLHGTLKNLSCLTCKHSVLMSDYIGELAEGEPILCPQCQSFDHARAISGFRTRGVGLLKSGVVLYGEEHNAGDQVGAVTSRDLLRGRRPDLLIVAGTSLKVPGTKLSQEEEEEEEENPKKPTPIHTIFLNNEFPAPCGIWKETFDVWIKGNVDQFIRLVDEERKAQEELKEKKAQEKLERERKKEEKIRRSSGTSLCPSTLSSAPTIVTEPSAPIASRLRASTTANTAKSKKLTAKTDPKTTATKSVAAKPSVAGFFTTSKATVVSQPTAKITNSKNPTKIKIYRKKITPTPVTTTTATVTKSEAVKKTSTTSKAPSTRKKVNNNNSTQRSARSKTVKCS</sequence>
<evidence type="ECO:0000256" key="3">
    <source>
        <dbReference type="ARBA" id="ARBA00022679"/>
    </source>
</evidence>
<dbReference type="GO" id="GO:0070403">
    <property type="term" value="F:NAD+ binding"/>
    <property type="evidence" value="ECO:0007669"/>
    <property type="project" value="InterPro"/>
</dbReference>
<dbReference type="CDD" id="cd22249">
    <property type="entry name" value="UDM1_RNF168_RNF169-like"/>
    <property type="match status" value="1"/>
</dbReference>
<comment type="caution">
    <text evidence="8">The sequence shown here is derived from an EMBL/GenBank/DDBJ whole genome shotgun (WGS) entry which is preliminary data.</text>
</comment>
<evidence type="ECO:0000313" key="8">
    <source>
        <dbReference type="EMBL" id="POV97396.1"/>
    </source>
</evidence>
<dbReference type="InterPro" id="IPR003000">
    <property type="entry name" value="Sirtuin"/>
</dbReference>
<dbReference type="GO" id="GO:0000122">
    <property type="term" value="P:negative regulation of transcription by RNA polymerase II"/>
    <property type="evidence" value="ECO:0007669"/>
    <property type="project" value="TreeGrafter"/>
</dbReference>
<dbReference type="GO" id="GO:0031934">
    <property type="term" value="C:mating-type region heterochromatin"/>
    <property type="evidence" value="ECO:0007669"/>
    <property type="project" value="TreeGrafter"/>
</dbReference>
<dbReference type="InterPro" id="IPR029035">
    <property type="entry name" value="DHS-like_NAD/FAD-binding_dom"/>
</dbReference>
<evidence type="ECO:0000256" key="4">
    <source>
        <dbReference type="ARBA" id="ARBA00023027"/>
    </source>
</evidence>
<feature type="domain" description="Deacetylase sirtuin-type" evidence="7">
    <location>
        <begin position="29"/>
        <end position="468"/>
    </location>
</feature>
<evidence type="ECO:0000256" key="5">
    <source>
        <dbReference type="PROSITE-ProRule" id="PRU00236"/>
    </source>
</evidence>
<name>A0A2S4UJI9_9BASI</name>
<evidence type="ECO:0000256" key="6">
    <source>
        <dbReference type="SAM" id="MobiDB-lite"/>
    </source>
</evidence>
<dbReference type="GO" id="GO:1990414">
    <property type="term" value="P:replication-born double-strand break repair via sister chromatid exchange"/>
    <property type="evidence" value="ECO:0007669"/>
    <property type="project" value="TreeGrafter"/>
</dbReference>
<evidence type="ECO:0000259" key="7">
    <source>
        <dbReference type="PROSITE" id="PS50305"/>
    </source>
</evidence>
<feature type="compositionally biased region" description="Pro residues" evidence="6">
    <location>
        <begin position="202"/>
        <end position="212"/>
    </location>
</feature>
<dbReference type="EMBL" id="PKSL01000262">
    <property type="protein sequence ID" value="POV97396.1"/>
    <property type="molecule type" value="Genomic_DNA"/>
</dbReference>
<keyword evidence="4" id="KW-0520">NAD</keyword>
<dbReference type="Gene3D" id="3.40.50.1220">
    <property type="entry name" value="TPP-binding domain"/>
    <property type="match status" value="2"/>
</dbReference>
<keyword evidence="9" id="KW-1185">Reference proteome</keyword>
<dbReference type="GO" id="GO:0031508">
    <property type="term" value="P:pericentric heterochromatin formation"/>
    <property type="evidence" value="ECO:0007669"/>
    <property type="project" value="TreeGrafter"/>
</dbReference>
<organism evidence="8 9">
    <name type="scientific">Puccinia striiformis</name>
    <dbReference type="NCBI Taxonomy" id="27350"/>
    <lineage>
        <taxon>Eukaryota</taxon>
        <taxon>Fungi</taxon>
        <taxon>Dikarya</taxon>
        <taxon>Basidiomycota</taxon>
        <taxon>Pucciniomycotina</taxon>
        <taxon>Pucciniomycetes</taxon>
        <taxon>Pucciniales</taxon>
        <taxon>Pucciniaceae</taxon>
        <taxon>Puccinia</taxon>
    </lineage>
</organism>
<feature type="region of interest" description="Disordered" evidence="6">
    <location>
        <begin position="163"/>
        <end position="281"/>
    </location>
</feature>
<dbReference type="Proteomes" id="UP000239156">
    <property type="component" value="Unassembled WGS sequence"/>
</dbReference>
<dbReference type="SUPFAM" id="SSF52467">
    <property type="entry name" value="DHS-like NAD/FAD-binding domain"/>
    <property type="match status" value="1"/>
</dbReference>
<reference evidence="8" key="1">
    <citation type="submission" date="2017-12" db="EMBL/GenBank/DDBJ databases">
        <title>Gene loss provides genomic basis for host adaptation in cereal stripe rust fungi.</title>
        <authorList>
            <person name="Xia C."/>
        </authorList>
    </citation>
    <scope>NUCLEOTIDE SEQUENCE [LARGE SCALE GENOMIC DNA]</scope>
    <source>
        <strain evidence="8">93-210</strain>
    </source>
</reference>
<evidence type="ECO:0000313" key="9">
    <source>
        <dbReference type="Proteomes" id="UP000239156"/>
    </source>
</evidence>
<gene>
    <name evidence="8" type="ORF">PSTT_15075</name>
</gene>
<keyword evidence="3" id="KW-0808">Transferase</keyword>
<comment type="subcellular location">
    <subcellularLocation>
        <location evidence="1">Mitochondrion</location>
    </subcellularLocation>
</comment>
<feature type="compositionally biased region" description="Polar residues" evidence="6">
    <location>
        <begin position="478"/>
        <end position="493"/>
    </location>
</feature>
<evidence type="ECO:0000256" key="1">
    <source>
        <dbReference type="ARBA" id="ARBA00004173"/>
    </source>
</evidence>
<feature type="region of interest" description="Disordered" evidence="6">
    <location>
        <begin position="580"/>
        <end position="627"/>
    </location>
</feature>
<dbReference type="PROSITE" id="PS50305">
    <property type="entry name" value="SIRTUIN"/>
    <property type="match status" value="1"/>
</dbReference>
<dbReference type="VEuPathDB" id="FungiDB:PSHT_13282"/>
<dbReference type="GO" id="GO:0005634">
    <property type="term" value="C:nucleus"/>
    <property type="evidence" value="ECO:0007669"/>
    <property type="project" value="TreeGrafter"/>
</dbReference>
<dbReference type="InterPro" id="IPR026591">
    <property type="entry name" value="Sirtuin_cat_small_dom_sf"/>
</dbReference>
<dbReference type="Pfam" id="PF02146">
    <property type="entry name" value="SIR2"/>
    <property type="match status" value="2"/>
</dbReference>
<evidence type="ECO:0000256" key="2">
    <source>
        <dbReference type="ARBA" id="ARBA00006924"/>
    </source>
</evidence>
<protein>
    <recommendedName>
        <fullName evidence="7">Deacetylase sirtuin-type domain-containing protein</fullName>
    </recommendedName>
</protein>
<dbReference type="PANTHER" id="PTHR11085">
    <property type="entry name" value="NAD-DEPENDENT PROTEIN DEACYLASE SIRTUIN-5, MITOCHONDRIAL-RELATED"/>
    <property type="match status" value="1"/>
</dbReference>
<feature type="region of interest" description="Disordered" evidence="6">
    <location>
        <begin position="390"/>
        <end position="412"/>
    </location>
</feature>
<feature type="compositionally biased region" description="Low complexity" evidence="6">
    <location>
        <begin position="580"/>
        <end position="603"/>
    </location>
</feature>
<proteinExistence type="inferred from homology"/>
<feature type="compositionally biased region" description="Low complexity" evidence="6">
    <location>
        <begin position="258"/>
        <end position="268"/>
    </location>
</feature>
<dbReference type="GO" id="GO:0005739">
    <property type="term" value="C:mitochondrion"/>
    <property type="evidence" value="ECO:0007669"/>
    <property type="project" value="UniProtKB-SubCell"/>
</dbReference>
<feature type="compositionally biased region" description="Polar residues" evidence="6">
    <location>
        <begin position="163"/>
        <end position="176"/>
    </location>
</feature>
<dbReference type="InterPro" id="IPR026590">
    <property type="entry name" value="Ssirtuin_cat_dom"/>
</dbReference>
<dbReference type="InterPro" id="IPR050134">
    <property type="entry name" value="NAD-dep_sirtuin_deacylases"/>
</dbReference>
<feature type="compositionally biased region" description="Basic and acidic residues" evidence="6">
    <location>
        <begin position="455"/>
        <end position="476"/>
    </location>
</feature>
<dbReference type="GO" id="GO:0006282">
    <property type="term" value="P:regulation of DNA repair"/>
    <property type="evidence" value="ECO:0007669"/>
    <property type="project" value="TreeGrafter"/>
</dbReference>
<comment type="caution">
    <text evidence="5">Lacks conserved residue(s) required for the propagation of feature annotation.</text>
</comment>
<feature type="region of interest" description="Disordered" evidence="6">
    <location>
        <begin position="455"/>
        <end position="529"/>
    </location>
</feature>
<accession>A0A2S4UJI9</accession>
<dbReference type="PANTHER" id="PTHR11085:SF15">
    <property type="entry name" value="NAD-DEPENDENT HISTONE DEACETYLASE HST4"/>
    <property type="match status" value="1"/>
</dbReference>